<dbReference type="Pfam" id="PF00356">
    <property type="entry name" value="LacI"/>
    <property type="match status" value="1"/>
</dbReference>
<evidence type="ECO:0000259" key="4">
    <source>
        <dbReference type="PROSITE" id="PS50932"/>
    </source>
</evidence>
<dbReference type="Gene3D" id="1.10.260.40">
    <property type="entry name" value="lambda repressor-like DNA-binding domains"/>
    <property type="match status" value="1"/>
</dbReference>
<dbReference type="RefSeq" id="WP_079704255.1">
    <property type="nucleotide sequence ID" value="NZ_FUZO01000001.1"/>
</dbReference>
<evidence type="ECO:0000256" key="2">
    <source>
        <dbReference type="ARBA" id="ARBA00023125"/>
    </source>
</evidence>
<dbReference type="SUPFAM" id="SSF47413">
    <property type="entry name" value="lambda repressor-like DNA-binding domains"/>
    <property type="match status" value="1"/>
</dbReference>
<dbReference type="SUPFAM" id="SSF53822">
    <property type="entry name" value="Periplasmic binding protein-like I"/>
    <property type="match status" value="1"/>
</dbReference>
<proteinExistence type="predicted"/>
<evidence type="ECO:0000256" key="1">
    <source>
        <dbReference type="ARBA" id="ARBA00023015"/>
    </source>
</evidence>
<dbReference type="GO" id="GO:0003677">
    <property type="term" value="F:DNA binding"/>
    <property type="evidence" value="ECO:0007669"/>
    <property type="project" value="UniProtKB-KW"/>
</dbReference>
<dbReference type="PANTHER" id="PTHR30146:SF153">
    <property type="entry name" value="LACTOSE OPERON REPRESSOR"/>
    <property type="match status" value="1"/>
</dbReference>
<gene>
    <name evidence="5" type="ORF">SAMN06295973_0107</name>
</gene>
<dbReference type="Gene3D" id="3.40.50.2300">
    <property type="match status" value="2"/>
</dbReference>
<dbReference type="InterPro" id="IPR010982">
    <property type="entry name" value="Lambda_DNA-bd_dom_sf"/>
</dbReference>
<dbReference type="PANTHER" id="PTHR30146">
    <property type="entry name" value="LACI-RELATED TRANSCRIPTIONAL REPRESSOR"/>
    <property type="match status" value="1"/>
</dbReference>
<dbReference type="EMBL" id="FUZO01000001">
    <property type="protein sequence ID" value="SKC36217.1"/>
    <property type="molecule type" value="Genomic_DNA"/>
</dbReference>
<dbReference type="InterPro" id="IPR046335">
    <property type="entry name" value="LacI/GalR-like_sensor"/>
</dbReference>
<protein>
    <submittedName>
        <fullName evidence="5">DNA-binding transcriptional regulator, LacI/PurR family</fullName>
    </submittedName>
</protein>
<evidence type="ECO:0000313" key="5">
    <source>
        <dbReference type="EMBL" id="SKC36217.1"/>
    </source>
</evidence>
<reference evidence="5 6" key="1">
    <citation type="submission" date="2017-02" db="EMBL/GenBank/DDBJ databases">
        <authorList>
            <person name="Varghese N."/>
            <person name="Submissions S."/>
        </authorList>
    </citation>
    <scope>NUCLEOTIDE SEQUENCE [LARGE SCALE GENOMIC DNA]</scope>
    <source>
        <strain evidence="5 6">VKM Ac-1787</strain>
    </source>
</reference>
<keyword evidence="3" id="KW-0804">Transcription</keyword>
<dbReference type="CDD" id="cd06267">
    <property type="entry name" value="PBP1_LacI_sugar_binding-like"/>
    <property type="match status" value="1"/>
</dbReference>
<sequence length="336" mass="35766">MSDPLVKKRPTAADVGREAGVSRATVGFVFNQTAGQTISSSTRARVLEAAERIGYRPHAGAQALARGASRIVLLVLPDWPVGASMQRLIEAASSVLDDAGYTLVTYTPRRESAVRPLWELLEPEVVMGFAPFTPEQLVSMRAQGINHIFPDDIGGSASPETGPAEQLRFLHGLGHRRIAYASTADPRLTDLANVRVQAAQQHEQRHDRVPLDVRTLAGQDDAIEAVRDWRAAGVTAVAAYNDDVAALIVGAALRLGLSVPNELSVIGHDDAPIAALFVPSLTTVRRNEEADGANFAAVAIAQASGTELPDLSEAVLEQVIVRDSCAAIPASDQLVR</sequence>
<accession>A0ABY1LFU7</accession>
<dbReference type="Pfam" id="PF13377">
    <property type="entry name" value="Peripla_BP_3"/>
    <property type="match status" value="1"/>
</dbReference>
<comment type="caution">
    <text evidence="5">The sequence shown here is derived from an EMBL/GenBank/DDBJ whole genome shotgun (WGS) entry which is preliminary data.</text>
</comment>
<evidence type="ECO:0000313" key="6">
    <source>
        <dbReference type="Proteomes" id="UP000190827"/>
    </source>
</evidence>
<dbReference type="Proteomes" id="UP000190827">
    <property type="component" value="Unassembled WGS sequence"/>
</dbReference>
<keyword evidence="2 5" id="KW-0238">DNA-binding</keyword>
<dbReference type="CDD" id="cd01392">
    <property type="entry name" value="HTH_LacI"/>
    <property type="match status" value="1"/>
</dbReference>
<feature type="domain" description="HTH lacI-type" evidence="4">
    <location>
        <begin position="10"/>
        <end position="66"/>
    </location>
</feature>
<dbReference type="InterPro" id="IPR000843">
    <property type="entry name" value="HTH_LacI"/>
</dbReference>
<dbReference type="SMART" id="SM00354">
    <property type="entry name" value="HTH_LACI"/>
    <property type="match status" value="1"/>
</dbReference>
<dbReference type="PROSITE" id="PS50932">
    <property type="entry name" value="HTH_LACI_2"/>
    <property type="match status" value="1"/>
</dbReference>
<organism evidence="5 6">
    <name type="scientific">Plantibacter cousiniae</name>
    <name type="common">nom. nud.</name>
    <dbReference type="NCBI Taxonomy" id="199709"/>
    <lineage>
        <taxon>Bacteria</taxon>
        <taxon>Bacillati</taxon>
        <taxon>Actinomycetota</taxon>
        <taxon>Actinomycetes</taxon>
        <taxon>Micrococcales</taxon>
        <taxon>Microbacteriaceae</taxon>
        <taxon>Plantibacter</taxon>
    </lineage>
</organism>
<keyword evidence="6" id="KW-1185">Reference proteome</keyword>
<evidence type="ECO:0000256" key="3">
    <source>
        <dbReference type="ARBA" id="ARBA00023163"/>
    </source>
</evidence>
<dbReference type="InterPro" id="IPR028082">
    <property type="entry name" value="Peripla_BP_I"/>
</dbReference>
<name>A0ABY1LFU7_9MICO</name>
<keyword evidence="1" id="KW-0805">Transcription regulation</keyword>